<dbReference type="InterPro" id="IPR029061">
    <property type="entry name" value="THDP-binding"/>
</dbReference>
<dbReference type="Gene3D" id="3.40.50.1220">
    <property type="entry name" value="TPP-binding domain"/>
    <property type="match status" value="1"/>
</dbReference>
<dbReference type="InterPro" id="IPR029035">
    <property type="entry name" value="DHS-like_NAD/FAD-binding_dom"/>
</dbReference>
<evidence type="ECO:0000259" key="5">
    <source>
        <dbReference type="Pfam" id="PF02775"/>
    </source>
</evidence>
<dbReference type="InterPro" id="IPR030817">
    <property type="entry name" value="Myo_inos_IolD"/>
</dbReference>
<dbReference type="Pfam" id="PF02775">
    <property type="entry name" value="TPP_enzyme_C"/>
    <property type="match status" value="1"/>
</dbReference>
<dbReference type="AlphaFoldDB" id="A0A1H5TDW3"/>
<dbReference type="Proteomes" id="UP000236728">
    <property type="component" value="Unassembled WGS sequence"/>
</dbReference>
<protein>
    <submittedName>
        <fullName evidence="7">3D-(3,5/4)-trihydroxycyclohexane-1,2-dione hydrolase</fullName>
    </submittedName>
</protein>
<dbReference type="SUPFAM" id="SSF52518">
    <property type="entry name" value="Thiamin diphosphate-binding fold (THDP-binding)"/>
    <property type="match status" value="2"/>
</dbReference>
<dbReference type="GO" id="GO:0016823">
    <property type="term" value="F:hydrolase activity, acting on acid carbon-carbon bonds, in ketonic substances"/>
    <property type="evidence" value="ECO:0007669"/>
    <property type="project" value="InterPro"/>
</dbReference>
<keyword evidence="7" id="KW-0378">Hydrolase</keyword>
<feature type="domain" description="Thiamine pyrophosphate enzyme N-terminal TPP-binding" evidence="6">
    <location>
        <begin position="42"/>
        <end position="124"/>
    </location>
</feature>
<keyword evidence="8" id="KW-1185">Reference proteome</keyword>
<feature type="domain" description="Thiamine pyrophosphate enzyme central" evidence="4">
    <location>
        <begin position="218"/>
        <end position="352"/>
    </location>
</feature>
<evidence type="ECO:0000259" key="4">
    <source>
        <dbReference type="Pfam" id="PF00205"/>
    </source>
</evidence>
<evidence type="ECO:0000313" key="7">
    <source>
        <dbReference type="EMBL" id="SEF60989.1"/>
    </source>
</evidence>
<dbReference type="GO" id="GO:0009097">
    <property type="term" value="P:isoleucine biosynthetic process"/>
    <property type="evidence" value="ECO:0007669"/>
    <property type="project" value="TreeGrafter"/>
</dbReference>
<keyword evidence="2 3" id="KW-0786">Thiamine pyrophosphate</keyword>
<dbReference type="GO" id="GO:0003984">
    <property type="term" value="F:acetolactate synthase activity"/>
    <property type="evidence" value="ECO:0007669"/>
    <property type="project" value="TreeGrafter"/>
</dbReference>
<dbReference type="SUPFAM" id="SSF52467">
    <property type="entry name" value="DHS-like NAD/FAD-binding domain"/>
    <property type="match status" value="1"/>
</dbReference>
<evidence type="ECO:0000256" key="3">
    <source>
        <dbReference type="RuleBase" id="RU362132"/>
    </source>
</evidence>
<evidence type="ECO:0000256" key="2">
    <source>
        <dbReference type="ARBA" id="ARBA00023052"/>
    </source>
</evidence>
<dbReference type="PANTHER" id="PTHR18968">
    <property type="entry name" value="THIAMINE PYROPHOSPHATE ENZYMES"/>
    <property type="match status" value="1"/>
</dbReference>
<organism evidence="7 8">
    <name type="scientific">Bryocella elongata</name>
    <dbReference type="NCBI Taxonomy" id="863522"/>
    <lineage>
        <taxon>Bacteria</taxon>
        <taxon>Pseudomonadati</taxon>
        <taxon>Acidobacteriota</taxon>
        <taxon>Terriglobia</taxon>
        <taxon>Terriglobales</taxon>
        <taxon>Acidobacteriaceae</taxon>
        <taxon>Bryocella</taxon>
    </lineage>
</organism>
<evidence type="ECO:0000259" key="6">
    <source>
        <dbReference type="Pfam" id="PF02776"/>
    </source>
</evidence>
<gene>
    <name evidence="7" type="ORF">SAMN05421819_0573</name>
</gene>
<dbReference type="GO" id="GO:0019310">
    <property type="term" value="P:inositol catabolic process"/>
    <property type="evidence" value="ECO:0007669"/>
    <property type="project" value="InterPro"/>
</dbReference>
<dbReference type="NCBIfam" id="TIGR04377">
    <property type="entry name" value="myo_inos_iolD"/>
    <property type="match status" value="1"/>
</dbReference>
<dbReference type="GO" id="GO:0050660">
    <property type="term" value="F:flavin adenine dinucleotide binding"/>
    <property type="evidence" value="ECO:0007669"/>
    <property type="project" value="TreeGrafter"/>
</dbReference>
<dbReference type="GO" id="GO:0009099">
    <property type="term" value="P:L-valine biosynthetic process"/>
    <property type="evidence" value="ECO:0007669"/>
    <property type="project" value="TreeGrafter"/>
</dbReference>
<dbReference type="Gene3D" id="3.40.50.970">
    <property type="match status" value="2"/>
</dbReference>
<dbReference type="RefSeq" id="WP_103931486.1">
    <property type="nucleotide sequence ID" value="NZ_FNVA01000001.1"/>
</dbReference>
<dbReference type="Pfam" id="PF02776">
    <property type="entry name" value="TPP_enzyme_N"/>
    <property type="match status" value="1"/>
</dbReference>
<dbReference type="Pfam" id="PF00205">
    <property type="entry name" value="TPP_enzyme_M"/>
    <property type="match status" value="1"/>
</dbReference>
<sequence>MSTRRLTMAQALVTYLKNQYVERDGQQHQFFAGMLGIFGHGNVAGIAQALQENPDFRYYPIRNEQSGVHLASGFAKASNRMRAFACTSSIGPGATNMITGAALATINRLPVLLLPGDIFATRKVAPVLQQLESAFTQDISVNDCFKPVSRYWDRITRPEQIITALPEAMRVLTSPADCGAVTLSLPQDVQAEAFDYPEEMFERRVWIIRRAEPDAVSLQRAVKVLRSAKRPLIIAGGGVLMSEAAQQLAKFAAQTGIPVSETQAGKGSLAWDHPQNLGAIGATGTLAANRVAANADVILGIGTRYSDFTTASMTAFQNPDVRFINLNVAEFDAYKVSALALVADARAGLERLAAGLGNFKIESTYAAEYAALIAEWLKEDARLLYIESNGKPAQSAVIGAIWDVAEDRDMIVSAAGSQPGDLHKLWRARTPNSYHMEYGYSCMGYELPGGMGARLADPTRDVFVWVGDATYLMMPSELVTAAQEGIKIIVVIVDNKGFGSIGSLSRSLGMEGFGTTVKKRTDSGALDGDNFVVDYAANARSLGVDSVKVATIAEFKDALLAAKASPRTSVVVIETEGTRGVPSYDSWWDVAVPEVSTMPGVQQARANYEVARKRERYFFNNSNK</sequence>
<dbReference type="PANTHER" id="PTHR18968:SF9">
    <property type="entry name" value="3D-(3,5_4)-TRIHYDROXYCYCLOHEXANE-1,2-DIONE HYDROLASE"/>
    <property type="match status" value="1"/>
</dbReference>
<name>A0A1H5TDW3_9BACT</name>
<dbReference type="GO" id="GO:0005948">
    <property type="term" value="C:acetolactate synthase complex"/>
    <property type="evidence" value="ECO:0007669"/>
    <property type="project" value="TreeGrafter"/>
</dbReference>
<feature type="domain" description="Thiamine pyrophosphate enzyme TPP-binding" evidence="5">
    <location>
        <begin position="415"/>
        <end position="572"/>
    </location>
</feature>
<proteinExistence type="inferred from homology"/>
<reference evidence="7 8" key="1">
    <citation type="submission" date="2016-10" db="EMBL/GenBank/DDBJ databases">
        <authorList>
            <person name="de Groot N.N."/>
        </authorList>
    </citation>
    <scope>NUCLEOTIDE SEQUENCE [LARGE SCALE GENOMIC DNA]</scope>
    <source>
        <strain evidence="7 8">DSM 22489</strain>
    </source>
</reference>
<dbReference type="OrthoDB" id="4494979at2"/>
<dbReference type="GO" id="GO:0030976">
    <property type="term" value="F:thiamine pyrophosphate binding"/>
    <property type="evidence" value="ECO:0007669"/>
    <property type="project" value="InterPro"/>
</dbReference>
<dbReference type="InterPro" id="IPR012001">
    <property type="entry name" value="Thiamin_PyroP_enz_TPP-bd_dom"/>
</dbReference>
<evidence type="ECO:0000313" key="8">
    <source>
        <dbReference type="Proteomes" id="UP000236728"/>
    </source>
</evidence>
<dbReference type="InterPro" id="IPR011766">
    <property type="entry name" value="TPP_enzyme_TPP-bd"/>
</dbReference>
<evidence type="ECO:0000256" key="1">
    <source>
        <dbReference type="ARBA" id="ARBA00007812"/>
    </source>
</evidence>
<dbReference type="GO" id="GO:0000287">
    <property type="term" value="F:magnesium ion binding"/>
    <property type="evidence" value="ECO:0007669"/>
    <property type="project" value="InterPro"/>
</dbReference>
<accession>A0A1H5TDW3</accession>
<dbReference type="InterPro" id="IPR045229">
    <property type="entry name" value="TPP_enz"/>
</dbReference>
<dbReference type="CDD" id="cd07035">
    <property type="entry name" value="TPP_PYR_POX_like"/>
    <property type="match status" value="1"/>
</dbReference>
<comment type="similarity">
    <text evidence="1 3">Belongs to the TPP enzyme family.</text>
</comment>
<dbReference type="EMBL" id="FNVA01000001">
    <property type="protein sequence ID" value="SEF60989.1"/>
    <property type="molecule type" value="Genomic_DNA"/>
</dbReference>
<dbReference type="InterPro" id="IPR012000">
    <property type="entry name" value="Thiamin_PyroP_enz_cen_dom"/>
</dbReference>